<dbReference type="InterPro" id="IPR007627">
    <property type="entry name" value="RNA_pol_sigma70_r2"/>
</dbReference>
<dbReference type="Pfam" id="PF04542">
    <property type="entry name" value="Sigma70_r2"/>
    <property type="match status" value="1"/>
</dbReference>
<dbReference type="InterPro" id="IPR013324">
    <property type="entry name" value="RNA_pol_sigma_r3/r4-like"/>
</dbReference>
<keyword evidence="2" id="KW-0805">Transcription regulation</keyword>
<dbReference type="PANTHER" id="PTHR43133">
    <property type="entry name" value="RNA POLYMERASE ECF-TYPE SIGMA FACTO"/>
    <property type="match status" value="1"/>
</dbReference>
<dbReference type="Pfam" id="PF08281">
    <property type="entry name" value="Sigma70_r4_2"/>
    <property type="match status" value="1"/>
</dbReference>
<dbReference type="RefSeq" id="WP_002850866.1">
    <property type="nucleotide sequence ID" value="NZ_ADKM02000093.1"/>
</dbReference>
<dbReference type="eggNOG" id="COG1595">
    <property type="taxonomic scope" value="Bacteria"/>
</dbReference>
<evidence type="ECO:0000259" key="6">
    <source>
        <dbReference type="Pfam" id="PF04542"/>
    </source>
</evidence>
<dbReference type="GO" id="GO:0006352">
    <property type="term" value="P:DNA-templated transcription initiation"/>
    <property type="evidence" value="ECO:0007669"/>
    <property type="project" value="InterPro"/>
</dbReference>
<evidence type="ECO:0000256" key="5">
    <source>
        <dbReference type="SAM" id="MobiDB-lite"/>
    </source>
</evidence>
<evidence type="ECO:0000256" key="1">
    <source>
        <dbReference type="ARBA" id="ARBA00010641"/>
    </source>
</evidence>
<dbReference type="InterPro" id="IPR014284">
    <property type="entry name" value="RNA_pol_sigma-70_dom"/>
</dbReference>
<accession>E9SE18</accession>
<dbReference type="Gene3D" id="1.10.10.10">
    <property type="entry name" value="Winged helix-like DNA-binding domain superfamily/Winged helix DNA-binding domain"/>
    <property type="match status" value="1"/>
</dbReference>
<dbReference type="InterPro" id="IPR039425">
    <property type="entry name" value="RNA_pol_sigma-70-like"/>
</dbReference>
<keyword evidence="3" id="KW-0731">Sigma factor</keyword>
<dbReference type="OrthoDB" id="2594372at2"/>
<dbReference type="NCBIfam" id="TIGR02937">
    <property type="entry name" value="sigma70-ECF"/>
    <property type="match status" value="1"/>
</dbReference>
<dbReference type="STRING" id="246199.CUS_5437"/>
<dbReference type="InterPro" id="IPR036388">
    <property type="entry name" value="WH-like_DNA-bd_sf"/>
</dbReference>
<evidence type="ECO:0000256" key="4">
    <source>
        <dbReference type="ARBA" id="ARBA00023163"/>
    </source>
</evidence>
<dbReference type="InterPro" id="IPR013325">
    <property type="entry name" value="RNA_pol_sigma_r2"/>
</dbReference>
<dbReference type="SUPFAM" id="SSF88946">
    <property type="entry name" value="Sigma2 domain of RNA polymerase sigma factors"/>
    <property type="match status" value="1"/>
</dbReference>
<feature type="compositionally biased region" description="Basic and acidic residues" evidence="5">
    <location>
        <begin position="157"/>
        <end position="175"/>
    </location>
</feature>
<dbReference type="SUPFAM" id="SSF88659">
    <property type="entry name" value="Sigma3 and sigma4 domains of RNA polymerase sigma factors"/>
    <property type="match status" value="1"/>
</dbReference>
<feature type="domain" description="RNA polymerase sigma factor 70 region 4 type 2" evidence="7">
    <location>
        <begin position="103"/>
        <end position="153"/>
    </location>
</feature>
<evidence type="ECO:0000259" key="7">
    <source>
        <dbReference type="Pfam" id="PF08281"/>
    </source>
</evidence>
<dbReference type="AlphaFoldDB" id="E9SE18"/>
<feature type="domain" description="RNA polymerase sigma-70 region 2" evidence="6">
    <location>
        <begin position="13"/>
        <end position="75"/>
    </location>
</feature>
<comment type="similarity">
    <text evidence="1">Belongs to the sigma-70 factor family. ECF subfamily.</text>
</comment>
<dbReference type="Gene3D" id="1.10.1740.10">
    <property type="match status" value="1"/>
</dbReference>
<dbReference type="PANTHER" id="PTHR43133:SF51">
    <property type="entry name" value="RNA POLYMERASE SIGMA FACTOR"/>
    <property type="match status" value="1"/>
</dbReference>
<reference evidence="8 9" key="1">
    <citation type="submission" date="2011-02" db="EMBL/GenBank/DDBJ databases">
        <authorList>
            <person name="Nelson K.E."/>
            <person name="Sutton G."/>
            <person name="Torralba M."/>
            <person name="Durkin S."/>
            <person name="Harkins D."/>
            <person name="Montgomery R."/>
            <person name="Ziemer C."/>
            <person name="Klaassens E."/>
            <person name="Ocuiv P."/>
            <person name="Morrison M."/>
        </authorList>
    </citation>
    <scope>NUCLEOTIDE SEQUENCE [LARGE SCALE GENOMIC DNA]</scope>
    <source>
        <strain evidence="8 9">8</strain>
    </source>
</reference>
<keyword evidence="9" id="KW-1185">Reference proteome</keyword>
<organism evidence="8 9">
    <name type="scientific">Ruminococcus albus 8</name>
    <dbReference type="NCBI Taxonomy" id="246199"/>
    <lineage>
        <taxon>Bacteria</taxon>
        <taxon>Bacillati</taxon>
        <taxon>Bacillota</taxon>
        <taxon>Clostridia</taxon>
        <taxon>Eubacteriales</taxon>
        <taxon>Oscillospiraceae</taxon>
        <taxon>Ruminococcus</taxon>
    </lineage>
</organism>
<dbReference type="CDD" id="cd06171">
    <property type="entry name" value="Sigma70_r4"/>
    <property type="match status" value="1"/>
</dbReference>
<name>E9SE18_RUMAL</name>
<evidence type="ECO:0000313" key="9">
    <source>
        <dbReference type="Proteomes" id="UP000004259"/>
    </source>
</evidence>
<proteinExistence type="inferred from homology"/>
<evidence type="ECO:0000256" key="2">
    <source>
        <dbReference type="ARBA" id="ARBA00023015"/>
    </source>
</evidence>
<feature type="region of interest" description="Disordered" evidence="5">
    <location>
        <begin position="157"/>
        <end position="184"/>
    </location>
</feature>
<gene>
    <name evidence="8" type="ORF">CUS_5437</name>
</gene>
<dbReference type="EMBL" id="ADKM02000093">
    <property type="protein sequence ID" value="EGC02498.1"/>
    <property type="molecule type" value="Genomic_DNA"/>
</dbReference>
<protein>
    <submittedName>
        <fullName evidence="8">Sigma-70 region 2</fullName>
    </submittedName>
</protein>
<keyword evidence="4" id="KW-0804">Transcription</keyword>
<evidence type="ECO:0000313" key="8">
    <source>
        <dbReference type="EMBL" id="EGC02498.1"/>
    </source>
</evidence>
<comment type="caution">
    <text evidence="8">The sequence shown here is derived from an EMBL/GenBank/DDBJ whole genome shotgun (WGS) entry which is preliminary data.</text>
</comment>
<evidence type="ECO:0000256" key="3">
    <source>
        <dbReference type="ARBA" id="ARBA00023082"/>
    </source>
</evidence>
<dbReference type="Proteomes" id="UP000004259">
    <property type="component" value="Unassembled WGS sequence"/>
</dbReference>
<dbReference type="GO" id="GO:0016987">
    <property type="term" value="F:sigma factor activity"/>
    <property type="evidence" value="ECO:0007669"/>
    <property type="project" value="UniProtKB-KW"/>
</dbReference>
<dbReference type="GO" id="GO:0003677">
    <property type="term" value="F:DNA binding"/>
    <property type="evidence" value="ECO:0007669"/>
    <property type="project" value="InterPro"/>
</dbReference>
<sequence>MTDEQKDLGAVMDKYGRTVNGIIASMLTSPSERDDIFQEVFLLYYTKDLYFEEEGARRSWLIRTAINLCKSANRSPWNRLRDGEEFDPDTVQYTESGAEDIGLWQALCRLKEKYRILLYLHYFEEIPVIDIAKVMKLSEGAVKMRLRRAREKLKAELESGRNKTERTVGAHERGNEYITHSPKA</sequence>
<dbReference type="InterPro" id="IPR013249">
    <property type="entry name" value="RNA_pol_sigma70_r4_t2"/>
</dbReference>